<reference evidence="1" key="1">
    <citation type="submission" date="2018-05" db="EMBL/GenBank/DDBJ databases">
        <authorList>
            <person name="Lanie J.A."/>
            <person name="Ng W.-L."/>
            <person name="Kazmierczak K.M."/>
            <person name="Andrzejewski T.M."/>
            <person name="Davidsen T.M."/>
            <person name="Wayne K.J."/>
            <person name="Tettelin H."/>
            <person name="Glass J.I."/>
            <person name="Rusch D."/>
            <person name="Podicherti R."/>
            <person name="Tsui H.-C.T."/>
            <person name="Winkler M.E."/>
        </authorList>
    </citation>
    <scope>NUCLEOTIDE SEQUENCE</scope>
</reference>
<organism evidence="1">
    <name type="scientific">marine metagenome</name>
    <dbReference type="NCBI Taxonomy" id="408172"/>
    <lineage>
        <taxon>unclassified sequences</taxon>
        <taxon>metagenomes</taxon>
        <taxon>ecological metagenomes</taxon>
    </lineage>
</organism>
<accession>A0A382VYD8</accession>
<protein>
    <submittedName>
        <fullName evidence="1">Uncharacterized protein</fullName>
    </submittedName>
</protein>
<dbReference type="AlphaFoldDB" id="A0A382VYD8"/>
<evidence type="ECO:0000313" key="1">
    <source>
        <dbReference type="EMBL" id="SVD51552.1"/>
    </source>
</evidence>
<sequence length="263" mass="29561">VNWNHADDIQIIDYGSRIVTLNDTLQQTSGEPNLLYALVYNGNLIEFRDVNCEQFYSYAWVDDNDWQDYLENNYGYESGLSTAANQLENFWQNNRYSYSNSPVNADGESVSQQCLFNTERTYHYPTVFQIQLPVGQALDFMSLPNLDDITLECDDGFSGSSSNGSVGSYLGGQANCTVSGIAQVTSHHYYDWGGVGTISGGNNNSSNTGGDLSNIPSWWSWSGWYFYEVGTDYGGDETESYTPLEFAVYFTTYFVEVYDLDSE</sequence>
<name>A0A382VYD8_9ZZZZ</name>
<proteinExistence type="predicted"/>
<gene>
    <name evidence="1" type="ORF">METZ01_LOCUS404406</name>
</gene>
<feature type="non-terminal residue" evidence="1">
    <location>
        <position position="1"/>
    </location>
</feature>
<dbReference type="EMBL" id="UINC01155604">
    <property type="protein sequence ID" value="SVD51552.1"/>
    <property type="molecule type" value="Genomic_DNA"/>
</dbReference>